<dbReference type="SUPFAM" id="SSF55781">
    <property type="entry name" value="GAF domain-like"/>
    <property type="match status" value="1"/>
</dbReference>
<dbReference type="InterPro" id="IPR005561">
    <property type="entry name" value="ANTAR"/>
</dbReference>
<dbReference type="Gene3D" id="3.30.450.40">
    <property type="match status" value="1"/>
</dbReference>
<dbReference type="InterPro" id="IPR011006">
    <property type="entry name" value="CheY-like_superfamily"/>
</dbReference>
<keyword evidence="3" id="KW-0805">Transcription regulation</keyword>
<dbReference type="InterPro" id="IPR003018">
    <property type="entry name" value="GAF"/>
</dbReference>
<keyword evidence="7" id="KW-1185">Reference proteome</keyword>
<accession>A0A839XE94</accession>
<dbReference type="GO" id="GO:0003723">
    <property type="term" value="F:RNA binding"/>
    <property type="evidence" value="ECO:0007669"/>
    <property type="project" value="InterPro"/>
</dbReference>
<dbReference type="RefSeq" id="WP_183779919.1">
    <property type="nucleotide sequence ID" value="NZ_JACIBS010000001.1"/>
</dbReference>
<dbReference type="Gene3D" id="1.10.10.10">
    <property type="entry name" value="Winged helix-like DNA-binding domain superfamily/Winged helix DNA-binding domain"/>
    <property type="match status" value="1"/>
</dbReference>
<evidence type="ECO:0000313" key="6">
    <source>
        <dbReference type="EMBL" id="MBB3662272.1"/>
    </source>
</evidence>
<dbReference type="PROSITE" id="PS50921">
    <property type="entry name" value="ANTAR"/>
    <property type="match status" value="1"/>
</dbReference>
<gene>
    <name evidence="6" type="ORF">FB384_001176</name>
</gene>
<dbReference type="PIRSF" id="PIRSF036625">
    <property type="entry name" value="GAF_ANTAR"/>
    <property type="match status" value="1"/>
</dbReference>
<evidence type="ECO:0000256" key="4">
    <source>
        <dbReference type="ARBA" id="ARBA00023163"/>
    </source>
</evidence>
<dbReference type="AlphaFoldDB" id="A0A839XE94"/>
<protein>
    <submittedName>
        <fullName evidence="6">Transcriptional regulator with GAF, ATPase, and Fis domain</fullName>
    </submittedName>
</protein>
<dbReference type="InterPro" id="IPR012074">
    <property type="entry name" value="GAF_ANTAR"/>
</dbReference>
<name>A0A839XE94_9PSEU</name>
<evidence type="ECO:0000256" key="2">
    <source>
        <dbReference type="ARBA" id="ARBA00022777"/>
    </source>
</evidence>
<dbReference type="Proteomes" id="UP000564573">
    <property type="component" value="Unassembled WGS sequence"/>
</dbReference>
<dbReference type="EMBL" id="JACIBS010000001">
    <property type="protein sequence ID" value="MBB3662272.1"/>
    <property type="molecule type" value="Genomic_DNA"/>
</dbReference>
<evidence type="ECO:0000256" key="1">
    <source>
        <dbReference type="ARBA" id="ARBA00022679"/>
    </source>
</evidence>
<evidence type="ECO:0000313" key="7">
    <source>
        <dbReference type="Proteomes" id="UP000564573"/>
    </source>
</evidence>
<keyword evidence="2" id="KW-0418">Kinase</keyword>
<keyword evidence="4" id="KW-0804">Transcription</keyword>
<organism evidence="6 7">
    <name type="scientific">Prauserella sediminis</name>
    <dbReference type="NCBI Taxonomy" id="577680"/>
    <lineage>
        <taxon>Bacteria</taxon>
        <taxon>Bacillati</taxon>
        <taxon>Actinomycetota</taxon>
        <taxon>Actinomycetes</taxon>
        <taxon>Pseudonocardiales</taxon>
        <taxon>Pseudonocardiaceae</taxon>
        <taxon>Prauserella</taxon>
        <taxon>Prauserella salsuginis group</taxon>
    </lineage>
</organism>
<sequence>MNAPDSANGESAPTTVADMVAGLGTLPRIMLSTDAIDEVIWKTATLAVRAADDVDACGVTVVRDGGPISILRAEAEYSDLEELQYSAEDGPAMQAMRDREPVLVTDMDSEHRWGDYPGRAAARGVGSSMSIPLIAGDQVLGSLNFYAKRDEVFGPSFILGQLVADLAASALWCLLKHADKQELGDQLEQVLTSREVIDQAKGILIAQQGCDADGAFKLLRQASQNRNVKLRDIAAEVVRSQTQQR</sequence>
<comment type="caution">
    <text evidence="6">The sequence shown here is derived from an EMBL/GenBank/DDBJ whole genome shotgun (WGS) entry which is preliminary data.</text>
</comment>
<dbReference type="SMART" id="SM01012">
    <property type="entry name" value="ANTAR"/>
    <property type="match status" value="1"/>
</dbReference>
<evidence type="ECO:0000256" key="3">
    <source>
        <dbReference type="ARBA" id="ARBA00023015"/>
    </source>
</evidence>
<dbReference type="SMART" id="SM00065">
    <property type="entry name" value="GAF"/>
    <property type="match status" value="1"/>
</dbReference>
<dbReference type="Pfam" id="PF03861">
    <property type="entry name" value="ANTAR"/>
    <property type="match status" value="1"/>
</dbReference>
<dbReference type="SUPFAM" id="SSF52172">
    <property type="entry name" value="CheY-like"/>
    <property type="match status" value="1"/>
</dbReference>
<dbReference type="Pfam" id="PF13185">
    <property type="entry name" value="GAF_2"/>
    <property type="match status" value="1"/>
</dbReference>
<proteinExistence type="predicted"/>
<dbReference type="InterPro" id="IPR029016">
    <property type="entry name" value="GAF-like_dom_sf"/>
</dbReference>
<keyword evidence="1" id="KW-0808">Transferase</keyword>
<reference evidence="6 7" key="1">
    <citation type="submission" date="2020-08" db="EMBL/GenBank/DDBJ databases">
        <title>Sequencing the genomes of 1000 actinobacteria strains.</title>
        <authorList>
            <person name="Klenk H.-P."/>
        </authorList>
    </citation>
    <scope>NUCLEOTIDE SEQUENCE [LARGE SCALE GENOMIC DNA]</scope>
    <source>
        <strain evidence="6 7">DSM 45267</strain>
    </source>
</reference>
<evidence type="ECO:0000259" key="5">
    <source>
        <dbReference type="PROSITE" id="PS50921"/>
    </source>
</evidence>
<dbReference type="InterPro" id="IPR036388">
    <property type="entry name" value="WH-like_DNA-bd_sf"/>
</dbReference>
<dbReference type="GO" id="GO:0016301">
    <property type="term" value="F:kinase activity"/>
    <property type="evidence" value="ECO:0007669"/>
    <property type="project" value="UniProtKB-KW"/>
</dbReference>
<feature type="domain" description="ANTAR" evidence="5">
    <location>
        <begin position="177"/>
        <end position="238"/>
    </location>
</feature>